<dbReference type="GO" id="GO:0005759">
    <property type="term" value="C:mitochondrial matrix"/>
    <property type="evidence" value="ECO:0007669"/>
    <property type="project" value="UniProtKB-SubCell"/>
</dbReference>
<evidence type="ECO:0000256" key="13">
    <source>
        <dbReference type="ARBA" id="ARBA00052542"/>
    </source>
</evidence>
<evidence type="ECO:0000313" key="17">
    <source>
        <dbReference type="EnsemblMetazoa" id="XP_014248275.1"/>
    </source>
</evidence>
<evidence type="ECO:0000256" key="15">
    <source>
        <dbReference type="ARBA" id="ARBA00068317"/>
    </source>
</evidence>
<dbReference type="FunFam" id="3.90.226.10:FF:000034">
    <property type="entry name" value="Enoyl-CoA delta isomerase 1"/>
    <property type="match status" value="1"/>
</dbReference>
<evidence type="ECO:0000256" key="16">
    <source>
        <dbReference type="ARBA" id="ARBA00083575"/>
    </source>
</evidence>
<comment type="subcellular location">
    <subcellularLocation>
        <location evidence="1">Mitochondrion matrix</location>
    </subcellularLocation>
</comment>
<comment type="subunit">
    <text evidence="3">Homotrimer.</text>
</comment>
<dbReference type="Gene3D" id="3.90.226.10">
    <property type="entry name" value="2-enoyl-CoA Hydratase, Chain A, domain 1"/>
    <property type="match status" value="1"/>
</dbReference>
<keyword evidence="9" id="KW-0413">Isomerase</keyword>
<keyword evidence="6" id="KW-0007">Acetylation</keyword>
<dbReference type="KEGG" id="clec:106665960"/>
<dbReference type="GO" id="GO:0006635">
    <property type="term" value="P:fatty acid beta-oxidation"/>
    <property type="evidence" value="ECO:0007669"/>
    <property type="project" value="TreeGrafter"/>
</dbReference>
<evidence type="ECO:0000256" key="8">
    <source>
        <dbReference type="ARBA" id="ARBA00023128"/>
    </source>
</evidence>
<dbReference type="Pfam" id="PF00378">
    <property type="entry name" value="ECH_1"/>
    <property type="match status" value="1"/>
</dbReference>
<comment type="function">
    <text evidence="14">Key enzyme of fatty acid beta-oxidation. Able to isomerize both 3-cis (3Z) and 3-trans (3E) double bonds into the 2-trans (2E) form in a range of enoyl-CoA species, with a preference for (3Z)-enoyl-CoAs over (3E)-enoyl-CoAs. The catalytic efficiency of this enzyme is not affected by the fatty acyl chain length.</text>
</comment>
<dbReference type="OrthoDB" id="1696280at2759"/>
<keyword evidence="8" id="KW-0496">Mitochondrion</keyword>
<evidence type="ECO:0000256" key="2">
    <source>
        <dbReference type="ARBA" id="ARBA00005005"/>
    </source>
</evidence>
<reference evidence="17" key="1">
    <citation type="submission" date="2022-01" db="UniProtKB">
        <authorList>
            <consortium name="EnsemblMetazoa"/>
        </authorList>
    </citation>
    <scope>IDENTIFICATION</scope>
</reference>
<protein>
    <recommendedName>
        <fullName evidence="15">Enoyl-CoA delta isomerase 1, mitochondrial</fullName>
    </recommendedName>
    <alternativeName>
        <fullName evidence="16">3,2-trans-enoyl-CoA isomerase</fullName>
    </alternativeName>
</protein>
<dbReference type="InterPro" id="IPR029045">
    <property type="entry name" value="ClpP/crotonase-like_dom_sf"/>
</dbReference>
<evidence type="ECO:0000256" key="6">
    <source>
        <dbReference type="ARBA" id="ARBA00022990"/>
    </source>
</evidence>
<proteinExistence type="predicted"/>
<dbReference type="RefSeq" id="XP_014248275.1">
    <property type="nucleotide sequence ID" value="XM_014392789.2"/>
</dbReference>
<dbReference type="AlphaFoldDB" id="A0A8I6TGJ9"/>
<organism evidence="17 18">
    <name type="scientific">Cimex lectularius</name>
    <name type="common">Bed bug</name>
    <name type="synonym">Acanthia lectularia</name>
    <dbReference type="NCBI Taxonomy" id="79782"/>
    <lineage>
        <taxon>Eukaryota</taxon>
        <taxon>Metazoa</taxon>
        <taxon>Ecdysozoa</taxon>
        <taxon>Arthropoda</taxon>
        <taxon>Hexapoda</taxon>
        <taxon>Insecta</taxon>
        <taxon>Pterygota</taxon>
        <taxon>Neoptera</taxon>
        <taxon>Paraneoptera</taxon>
        <taxon>Hemiptera</taxon>
        <taxon>Heteroptera</taxon>
        <taxon>Panheteroptera</taxon>
        <taxon>Cimicomorpha</taxon>
        <taxon>Cimicidae</taxon>
        <taxon>Cimex</taxon>
    </lineage>
</organism>
<dbReference type="Proteomes" id="UP000494040">
    <property type="component" value="Unassembled WGS sequence"/>
</dbReference>
<evidence type="ECO:0000256" key="10">
    <source>
        <dbReference type="ARBA" id="ARBA00050938"/>
    </source>
</evidence>
<evidence type="ECO:0000256" key="5">
    <source>
        <dbReference type="ARBA" id="ARBA00022946"/>
    </source>
</evidence>
<keyword evidence="18" id="KW-1185">Reference proteome</keyword>
<dbReference type="CDD" id="cd06558">
    <property type="entry name" value="crotonase-like"/>
    <property type="match status" value="1"/>
</dbReference>
<sequence length="298" mass="33017">MRPVIISSNVVGKIVAGMNMSIFKNISRIGARLQARSFATGEGLVDVKVNEKTGVATVSMNRPPVNSLNYDLLETLYKTFSQLETDKCRGMILTSTSSKVFSAGLDILEMYKPNMDKARAFWGMLQNVWIKLYSSPYPTSAAINGHSPAGGCLLSLCCEHRVIVPNVIIGLNETQVGISAPEWVRDSMRNVIGQRKAEHAILTSKLFTSEEALAVGLVDEIANDKAEALEKSQMYLNSQQTLPQLARVATKASFRSQTLNNMLRKREEDLNSLVNQLMEPKVQEALESQINRLKKPKK</sequence>
<comment type="catalytic activity">
    <reaction evidence="12">
        <text>(3Z)-dodecenoyl-CoA = (2E)-dodecenoyl-CoA</text>
        <dbReference type="Rhea" id="RHEA:23716"/>
        <dbReference type="ChEBI" id="CHEBI:57330"/>
        <dbReference type="ChEBI" id="CHEBI:58543"/>
        <dbReference type="EC" id="5.3.3.8"/>
    </reaction>
    <physiologicalReaction direction="left-to-right" evidence="12">
        <dbReference type="Rhea" id="RHEA:23717"/>
    </physiologicalReaction>
</comment>
<keyword evidence="4" id="KW-0276">Fatty acid metabolism</keyword>
<evidence type="ECO:0000256" key="3">
    <source>
        <dbReference type="ARBA" id="ARBA00011233"/>
    </source>
</evidence>
<evidence type="ECO:0000256" key="12">
    <source>
        <dbReference type="ARBA" id="ARBA00052376"/>
    </source>
</evidence>
<dbReference type="Gene3D" id="6.10.250.170">
    <property type="match status" value="1"/>
</dbReference>
<comment type="pathway">
    <text evidence="2">Lipid metabolism; fatty acid beta-oxidation.</text>
</comment>
<evidence type="ECO:0000256" key="4">
    <source>
        <dbReference type="ARBA" id="ARBA00022832"/>
    </source>
</evidence>
<evidence type="ECO:0000313" key="18">
    <source>
        <dbReference type="Proteomes" id="UP000494040"/>
    </source>
</evidence>
<dbReference type="SUPFAM" id="SSF52096">
    <property type="entry name" value="ClpP/crotonase"/>
    <property type="match status" value="1"/>
</dbReference>
<comment type="catalytic activity">
    <reaction evidence="10">
        <text>(3Z)-decenoyl-CoA = (2E)-decenoyl-CoA</text>
        <dbReference type="Rhea" id="RHEA:77195"/>
        <dbReference type="ChEBI" id="CHEBI:61406"/>
        <dbReference type="ChEBI" id="CHEBI:195601"/>
    </reaction>
    <physiologicalReaction direction="left-to-right" evidence="10">
        <dbReference type="Rhea" id="RHEA:77196"/>
    </physiologicalReaction>
</comment>
<dbReference type="InterPro" id="IPR001753">
    <property type="entry name" value="Enoyl-CoA_hydra/iso"/>
</dbReference>
<name>A0A8I6TGJ9_CIMLE</name>
<evidence type="ECO:0000256" key="14">
    <source>
        <dbReference type="ARBA" id="ARBA00056147"/>
    </source>
</evidence>
<evidence type="ECO:0000256" key="1">
    <source>
        <dbReference type="ARBA" id="ARBA00004305"/>
    </source>
</evidence>
<keyword evidence="5" id="KW-0809">Transit peptide</keyword>
<comment type="catalytic activity">
    <reaction evidence="13">
        <text>(3Z)-octenoyl-CoA = (2E)-octenoyl-CoA</text>
        <dbReference type="Rhea" id="RHEA:46044"/>
        <dbReference type="ChEBI" id="CHEBI:62242"/>
        <dbReference type="ChEBI" id="CHEBI:85640"/>
    </reaction>
    <physiologicalReaction direction="left-to-right" evidence="13">
        <dbReference type="Rhea" id="RHEA:46045"/>
    </physiologicalReaction>
</comment>
<evidence type="ECO:0000256" key="11">
    <source>
        <dbReference type="ARBA" id="ARBA00051293"/>
    </source>
</evidence>
<comment type="catalytic activity">
    <reaction evidence="11">
        <text>(2E)-tetradecenoyl-CoA = (3Z)-tetradecenoyl-CoA</text>
        <dbReference type="Rhea" id="RHEA:29847"/>
        <dbReference type="ChEBI" id="CHEBI:61405"/>
        <dbReference type="ChEBI" id="CHEBI:61968"/>
    </reaction>
    <physiologicalReaction direction="right-to-left" evidence="11">
        <dbReference type="Rhea" id="RHEA:29849"/>
    </physiologicalReaction>
</comment>
<keyword evidence="7" id="KW-0443">Lipid metabolism</keyword>
<evidence type="ECO:0000256" key="9">
    <source>
        <dbReference type="ARBA" id="ARBA00023235"/>
    </source>
</evidence>
<dbReference type="EnsemblMetazoa" id="XM_014392789.2">
    <property type="protein sequence ID" value="XP_014248275.1"/>
    <property type="gene ID" value="LOC106665960"/>
</dbReference>
<dbReference type="PANTHER" id="PTHR11941">
    <property type="entry name" value="ENOYL-COA HYDRATASE-RELATED"/>
    <property type="match status" value="1"/>
</dbReference>
<dbReference type="GeneID" id="106665960"/>
<dbReference type="PANTHER" id="PTHR11941:SF45">
    <property type="entry name" value="ENOYL-COA DELTA ISOMERASE 1, MITOCHONDRIAL"/>
    <property type="match status" value="1"/>
</dbReference>
<dbReference type="GO" id="GO:0004165">
    <property type="term" value="F:delta(3)-delta(2)-enoyl-CoA isomerase activity"/>
    <property type="evidence" value="ECO:0007669"/>
    <property type="project" value="UniProtKB-EC"/>
</dbReference>
<accession>A0A8I6TGJ9</accession>
<evidence type="ECO:0000256" key="7">
    <source>
        <dbReference type="ARBA" id="ARBA00023098"/>
    </source>
</evidence>